<dbReference type="InterPro" id="IPR050131">
    <property type="entry name" value="Peptidase_S8_subtilisin-like"/>
</dbReference>
<evidence type="ECO:0000256" key="3">
    <source>
        <dbReference type="ARBA" id="ARBA00022670"/>
    </source>
</evidence>
<dbReference type="InterPro" id="IPR034213">
    <property type="entry name" value="S8_Vpr-like"/>
</dbReference>
<dbReference type="InterPro" id="IPR023827">
    <property type="entry name" value="Peptidase_S8_Asp-AS"/>
</dbReference>
<feature type="active site" description="Charge relay system" evidence="7">
    <location>
        <position position="186"/>
    </location>
</feature>
<dbReference type="PANTHER" id="PTHR43806">
    <property type="entry name" value="PEPTIDASE S8"/>
    <property type="match status" value="1"/>
</dbReference>
<proteinExistence type="inferred from homology"/>
<keyword evidence="4 8" id="KW-0732">Signal</keyword>
<dbReference type="InterPro" id="IPR010259">
    <property type="entry name" value="S8pro/Inhibitor_I9"/>
</dbReference>
<dbReference type="EMBL" id="JAHQCS010000067">
    <property type="protein sequence ID" value="MBU9711340.1"/>
    <property type="molecule type" value="Genomic_DNA"/>
</dbReference>
<feature type="domain" description="PA" evidence="10">
    <location>
        <begin position="384"/>
        <end position="463"/>
    </location>
</feature>
<dbReference type="InterPro" id="IPR023828">
    <property type="entry name" value="Peptidase_S8_Ser-AS"/>
</dbReference>
<accession>A0ABS6JCE6</accession>
<feature type="chain" id="PRO_5045167943" evidence="8">
    <location>
        <begin position="26"/>
        <end position="811"/>
    </location>
</feature>
<gene>
    <name evidence="12" type="ORF">KS419_06310</name>
</gene>
<dbReference type="Pfam" id="PF05922">
    <property type="entry name" value="Inhibitor_I9"/>
    <property type="match status" value="1"/>
</dbReference>
<dbReference type="CDD" id="cd02133">
    <property type="entry name" value="PA_C5a_like"/>
    <property type="match status" value="1"/>
</dbReference>
<evidence type="ECO:0000259" key="10">
    <source>
        <dbReference type="Pfam" id="PF02225"/>
    </source>
</evidence>
<comment type="similarity">
    <text evidence="1 7">Belongs to the peptidase S8 family.</text>
</comment>
<keyword evidence="5 7" id="KW-0378">Hydrolase</keyword>
<dbReference type="PROSITE" id="PS00136">
    <property type="entry name" value="SUBTILASE_ASP"/>
    <property type="match status" value="1"/>
</dbReference>
<feature type="active site" description="Charge relay system" evidence="7">
    <location>
        <position position="231"/>
    </location>
</feature>
<evidence type="ECO:0000256" key="2">
    <source>
        <dbReference type="ARBA" id="ARBA00022512"/>
    </source>
</evidence>
<evidence type="ECO:0000259" key="11">
    <source>
        <dbReference type="Pfam" id="PF05922"/>
    </source>
</evidence>
<keyword evidence="3 7" id="KW-0645">Protease</keyword>
<keyword evidence="6 7" id="KW-0720">Serine protease</keyword>
<evidence type="ECO:0000256" key="8">
    <source>
        <dbReference type="SAM" id="SignalP"/>
    </source>
</evidence>
<dbReference type="PROSITE" id="PS51892">
    <property type="entry name" value="SUBTILASE"/>
    <property type="match status" value="1"/>
</dbReference>
<dbReference type="PROSITE" id="PS00137">
    <property type="entry name" value="SUBTILASE_HIS"/>
    <property type="match status" value="1"/>
</dbReference>
<evidence type="ECO:0000256" key="1">
    <source>
        <dbReference type="ARBA" id="ARBA00011073"/>
    </source>
</evidence>
<evidence type="ECO:0000313" key="13">
    <source>
        <dbReference type="Proteomes" id="UP000784880"/>
    </source>
</evidence>
<evidence type="ECO:0000313" key="12">
    <source>
        <dbReference type="EMBL" id="MBU9711340.1"/>
    </source>
</evidence>
<feature type="active site" description="Charge relay system" evidence="7">
    <location>
        <position position="536"/>
    </location>
</feature>
<protein>
    <submittedName>
        <fullName evidence="12">S8 family serine peptidase</fullName>
    </submittedName>
</protein>
<dbReference type="InterPro" id="IPR003137">
    <property type="entry name" value="PA_domain"/>
</dbReference>
<evidence type="ECO:0000256" key="4">
    <source>
        <dbReference type="ARBA" id="ARBA00022729"/>
    </source>
</evidence>
<comment type="caution">
    <text evidence="12">The sequence shown here is derived from an EMBL/GenBank/DDBJ whole genome shotgun (WGS) entry which is preliminary data.</text>
</comment>
<evidence type="ECO:0000256" key="5">
    <source>
        <dbReference type="ARBA" id="ARBA00022801"/>
    </source>
</evidence>
<evidence type="ECO:0000259" key="9">
    <source>
        <dbReference type="Pfam" id="PF00082"/>
    </source>
</evidence>
<name>A0ABS6JCE6_9BACI</name>
<feature type="domain" description="Peptidase S8/S53" evidence="9">
    <location>
        <begin position="177"/>
        <end position="589"/>
    </location>
</feature>
<keyword evidence="2" id="KW-0964">Secreted</keyword>
<reference evidence="12 13" key="1">
    <citation type="submission" date="2021-06" db="EMBL/GenBank/DDBJ databases">
        <title>Bacillus sp. RD4P76, an endophyte from a halophyte.</title>
        <authorList>
            <person name="Sun J.-Q."/>
        </authorList>
    </citation>
    <scope>NUCLEOTIDE SEQUENCE [LARGE SCALE GENOMIC DNA]</scope>
    <source>
        <strain evidence="12 13">CGMCC 1.15917</strain>
    </source>
</reference>
<sequence>MKRRYSRLLTILLTLALILSTFNMAAFANSDGSRGTEIPTAEFFGDLELTSSKPTTVIVQLVEESIVEAKHKGKNQSKSKLKKERDQIISSVNQNVSNAKVNREYDYLFSGFSVELPAKEIPSLLSVPGVKAVYPNVEHTVQVVSSEEVALDAYGPNMLDSAPYIGSQKAWDAKVTGKGITVAILDTGVDYTHPDLVHAFDLDNLGWDFVDNDKYPQETPAGDPRGGSTTHGTHVAGTVAANGLIKGVAPEANLLAYRVLGPGGSGSTENVLAGIERAVQDGADIMNLSLGNTMNNPDFATSIALDWAMAEGVVAVVANGNSGPNNWTVGSPGTSREAISVGATQLPHVAYEIKLATAGVSSYNSAKAMGYPNVESLTALNGKTYDLVFVGLAGAADFAGKDVRGKVVVTQRGTHTFVDKVQNAKNAGAEGVIMFNNATGEIPDVNGLALPTIKLTQADGTALVQEMNRGNNKVTFNSVSPYDVPETMATFSSRGPVTSTWMIKPDVSAPGVAILSTVPTHNQNNPHGYSASNGTSMAAPHVAGSAALLLQAHPTWGVEDVKAALMNTAEELIDPITGKPYPHNAQGAGSIRVHKAINSKTLVTPGSHSFGKFVKDSGRQVEGQSFTIKNLSNERKRYSFEVVFAGNPDGIKVMTSNNLNVQAGKSQKVNFNVQVDTSKLKPGYYEGTIKVSDGSQVIAVPTILFVGEPDYPRLTGIYFGKEADGSYYVGSYLPGGAEVLDYDLYRLGPNNTIGAFLGTIGSFKNVPAPEHEFNWNGSVNGVNLPNGNYVLAVYVEKGGVTEYRAYLVTKN</sequence>
<dbReference type="InterPro" id="IPR000209">
    <property type="entry name" value="Peptidase_S8/S53_dom"/>
</dbReference>
<dbReference type="Proteomes" id="UP000784880">
    <property type="component" value="Unassembled WGS sequence"/>
</dbReference>
<dbReference type="PANTHER" id="PTHR43806:SF65">
    <property type="entry name" value="SERINE PROTEASE APRX"/>
    <property type="match status" value="1"/>
</dbReference>
<dbReference type="RefSeq" id="WP_217065223.1">
    <property type="nucleotide sequence ID" value="NZ_JAHQCS010000067.1"/>
</dbReference>
<feature type="signal peptide" evidence="8">
    <location>
        <begin position="1"/>
        <end position="25"/>
    </location>
</feature>
<dbReference type="PROSITE" id="PS00138">
    <property type="entry name" value="SUBTILASE_SER"/>
    <property type="match status" value="1"/>
</dbReference>
<organism evidence="12 13">
    <name type="scientific">Evansella tamaricis</name>
    <dbReference type="NCBI Taxonomy" id="2069301"/>
    <lineage>
        <taxon>Bacteria</taxon>
        <taxon>Bacillati</taxon>
        <taxon>Bacillota</taxon>
        <taxon>Bacilli</taxon>
        <taxon>Bacillales</taxon>
        <taxon>Bacillaceae</taxon>
        <taxon>Evansella</taxon>
    </lineage>
</organism>
<dbReference type="CDD" id="cd07474">
    <property type="entry name" value="Peptidases_S8_subtilisin_Vpr-like"/>
    <property type="match status" value="1"/>
</dbReference>
<keyword evidence="2" id="KW-0134">Cell wall</keyword>
<evidence type="ECO:0000256" key="6">
    <source>
        <dbReference type="ARBA" id="ARBA00022825"/>
    </source>
</evidence>
<dbReference type="Pfam" id="PF00082">
    <property type="entry name" value="Peptidase_S8"/>
    <property type="match status" value="1"/>
</dbReference>
<dbReference type="Pfam" id="PF02225">
    <property type="entry name" value="PA"/>
    <property type="match status" value="1"/>
</dbReference>
<evidence type="ECO:0000256" key="7">
    <source>
        <dbReference type="PROSITE-ProRule" id="PRU01240"/>
    </source>
</evidence>
<dbReference type="InterPro" id="IPR022398">
    <property type="entry name" value="Peptidase_S8_His-AS"/>
</dbReference>
<keyword evidence="13" id="KW-1185">Reference proteome</keyword>
<feature type="domain" description="Inhibitor I9" evidence="11">
    <location>
        <begin position="57"/>
        <end position="138"/>
    </location>
</feature>